<dbReference type="OrthoDB" id="6593576at2759"/>
<dbReference type="GO" id="GO:0005737">
    <property type="term" value="C:cytoplasm"/>
    <property type="evidence" value="ECO:0007669"/>
    <property type="project" value="UniProtKB-SubCell"/>
</dbReference>
<dbReference type="InterPro" id="IPR040322">
    <property type="entry name" value="TROVE2"/>
</dbReference>
<evidence type="ECO:0000313" key="5">
    <source>
        <dbReference type="EMBL" id="VDI82362.1"/>
    </source>
</evidence>
<keyword evidence="3" id="KW-0479">Metal-binding</keyword>
<dbReference type="InterPro" id="IPR037214">
    <property type="entry name" value="TROVE_dom_sf"/>
</dbReference>
<dbReference type="PANTHER" id="PTHR14202">
    <property type="entry name" value="60 KDA RIBONUCLEOPROTEIN SSA/RO"/>
    <property type="match status" value="1"/>
</dbReference>
<dbReference type="PROSITE" id="PS50988">
    <property type="entry name" value="TROVE"/>
    <property type="match status" value="1"/>
</dbReference>
<keyword evidence="2" id="KW-0963">Cytoplasm</keyword>
<evidence type="ECO:0000256" key="3">
    <source>
        <dbReference type="ARBA" id="ARBA00022723"/>
    </source>
</evidence>
<evidence type="ECO:0000256" key="2">
    <source>
        <dbReference type="ARBA" id="ARBA00022490"/>
    </source>
</evidence>
<dbReference type="EMBL" id="UYJE01010343">
    <property type="protein sequence ID" value="VDI82362.1"/>
    <property type="molecule type" value="Genomic_DNA"/>
</dbReference>
<dbReference type="AlphaFoldDB" id="A0A8B6HP81"/>
<dbReference type="GO" id="GO:0003723">
    <property type="term" value="F:RNA binding"/>
    <property type="evidence" value="ECO:0007669"/>
    <property type="project" value="InterPro"/>
</dbReference>
<comment type="caution">
    <text evidence="5">The sequence shown here is derived from an EMBL/GenBank/DDBJ whole genome shotgun (WGS) entry which is preliminary data.</text>
</comment>
<name>A0A8B6HP81_MYTGA</name>
<protein>
    <recommendedName>
        <fullName evidence="4">TROVE domain-containing protein</fullName>
    </recommendedName>
</protein>
<reference evidence="5" key="1">
    <citation type="submission" date="2018-11" db="EMBL/GenBank/DDBJ databases">
        <authorList>
            <person name="Alioto T."/>
            <person name="Alioto T."/>
        </authorList>
    </citation>
    <scope>NUCLEOTIDE SEQUENCE</scope>
</reference>
<sequence>MEASGSGWGRSMRIVISNWYNSFENNPMRLAYLITKYKAGHGFNHRDVIRLAHVKPINGPTELIILFASQGLEEANFCMGIFHSPTTVEIFEFLVAVEKTSKPTLIDMNELKALLIKHELVKEHIHNNFLRSRDILESLLRQMPVTAMLHNLGKMSKLHFLEGHLFFEDTVIIKLDNIMKEPTIHPLNVFFAWTQYRTGREDK</sequence>
<gene>
    <name evidence="5" type="ORF">MGAL_10B085331</name>
</gene>
<comment type="subcellular location">
    <subcellularLocation>
        <location evidence="1">Cytoplasm</location>
    </subcellularLocation>
</comment>
<feature type="domain" description="TROVE" evidence="4">
    <location>
        <begin position="1"/>
        <end position="203"/>
    </location>
</feature>
<dbReference type="GO" id="GO:1990904">
    <property type="term" value="C:ribonucleoprotein complex"/>
    <property type="evidence" value="ECO:0007669"/>
    <property type="project" value="TreeGrafter"/>
</dbReference>
<dbReference type="PANTHER" id="PTHR14202:SF0">
    <property type="entry name" value="RNA-BINDING PROTEIN RO60"/>
    <property type="match status" value="1"/>
</dbReference>
<evidence type="ECO:0000256" key="1">
    <source>
        <dbReference type="ARBA" id="ARBA00004496"/>
    </source>
</evidence>
<dbReference type="SUPFAM" id="SSF140864">
    <property type="entry name" value="TROVE domain-like"/>
    <property type="match status" value="1"/>
</dbReference>
<dbReference type="Proteomes" id="UP000596742">
    <property type="component" value="Unassembled WGS sequence"/>
</dbReference>
<dbReference type="GO" id="GO:0046872">
    <property type="term" value="F:metal ion binding"/>
    <property type="evidence" value="ECO:0007669"/>
    <property type="project" value="UniProtKB-KW"/>
</dbReference>
<evidence type="ECO:0000259" key="4">
    <source>
        <dbReference type="PROSITE" id="PS50988"/>
    </source>
</evidence>
<organism evidence="5 6">
    <name type="scientific">Mytilus galloprovincialis</name>
    <name type="common">Mediterranean mussel</name>
    <dbReference type="NCBI Taxonomy" id="29158"/>
    <lineage>
        <taxon>Eukaryota</taxon>
        <taxon>Metazoa</taxon>
        <taxon>Spiralia</taxon>
        <taxon>Lophotrochozoa</taxon>
        <taxon>Mollusca</taxon>
        <taxon>Bivalvia</taxon>
        <taxon>Autobranchia</taxon>
        <taxon>Pteriomorphia</taxon>
        <taxon>Mytilida</taxon>
        <taxon>Mytiloidea</taxon>
        <taxon>Mytilidae</taxon>
        <taxon>Mytilinae</taxon>
        <taxon>Mytilus</taxon>
    </lineage>
</organism>
<evidence type="ECO:0000313" key="6">
    <source>
        <dbReference type="Proteomes" id="UP000596742"/>
    </source>
</evidence>
<accession>A0A8B6HP81</accession>
<keyword evidence="6" id="KW-1185">Reference proteome</keyword>
<proteinExistence type="predicted"/>
<dbReference type="InterPro" id="IPR008858">
    <property type="entry name" value="TROVE_dom"/>
</dbReference>